<reference evidence="1" key="1">
    <citation type="submission" date="2023-04" db="EMBL/GenBank/DDBJ databases">
        <title>Uncovering the Secrets of Slow-Growing Bacteria in Tropical Savanna Soil through Cultivation and Genomic Analysis.</title>
        <authorList>
            <person name="Goncalves O.S."/>
            <person name="Santana M.F."/>
        </authorList>
    </citation>
    <scope>NUCLEOTIDE SEQUENCE</scope>
    <source>
        <strain evidence="1">ANTI</strain>
    </source>
</reference>
<sequence length="93" mass="10712">MLPTQRLARLAKQAGVKKIVLFGSYFAHFTEAWHDLNLKKENAYPRTRLLQEEVSFMEGEGEMDVPNYFQGPTTSKMSSRNQYKLEIQTSVAL</sequence>
<comment type="caution">
    <text evidence="1">The sequence shown here is derived from an EMBL/GenBank/DDBJ whole genome shotgun (WGS) entry which is preliminary data.</text>
</comment>
<name>A0AAP4EAJ0_PAEPO</name>
<dbReference type="Proteomes" id="UP001229409">
    <property type="component" value="Unassembled WGS sequence"/>
</dbReference>
<proteinExistence type="predicted"/>
<evidence type="ECO:0000313" key="2">
    <source>
        <dbReference type="Proteomes" id="UP001229409"/>
    </source>
</evidence>
<dbReference type="Gene3D" id="3.40.50.720">
    <property type="entry name" value="NAD(P)-binding Rossmann-like Domain"/>
    <property type="match status" value="1"/>
</dbReference>
<dbReference type="RefSeq" id="WP_023986514.1">
    <property type="nucleotide sequence ID" value="NZ_CP017968.3"/>
</dbReference>
<protein>
    <submittedName>
        <fullName evidence="1">Uncharacterized protein</fullName>
    </submittedName>
</protein>
<accession>A0AAP4EAJ0</accession>
<dbReference type="EMBL" id="JARVWT010000007">
    <property type="protein sequence ID" value="MDH2332612.1"/>
    <property type="molecule type" value="Genomic_DNA"/>
</dbReference>
<evidence type="ECO:0000313" key="1">
    <source>
        <dbReference type="EMBL" id="MDH2332612.1"/>
    </source>
</evidence>
<dbReference type="AlphaFoldDB" id="A0AAP4EAJ0"/>
<organism evidence="1 2">
    <name type="scientific">Paenibacillus polymyxa</name>
    <name type="common">Bacillus polymyxa</name>
    <dbReference type="NCBI Taxonomy" id="1406"/>
    <lineage>
        <taxon>Bacteria</taxon>
        <taxon>Bacillati</taxon>
        <taxon>Bacillota</taxon>
        <taxon>Bacilli</taxon>
        <taxon>Bacillales</taxon>
        <taxon>Paenibacillaceae</taxon>
        <taxon>Paenibacillus</taxon>
    </lineage>
</organism>
<gene>
    <name evidence="1" type="ORF">QDS18_17310</name>
</gene>